<comment type="caution">
    <text evidence="3">The sequence shown here is derived from an EMBL/GenBank/DDBJ whole genome shotgun (WGS) entry which is preliminary data.</text>
</comment>
<keyword evidence="1" id="KW-0175">Coiled coil</keyword>
<dbReference type="PANTHER" id="PTHR14136:SF17">
    <property type="entry name" value="BTB_POZ DOMAIN-CONTAINING PROTEIN KCTD9"/>
    <property type="match status" value="1"/>
</dbReference>
<evidence type="ECO:0000259" key="2">
    <source>
        <dbReference type="Pfam" id="PF09937"/>
    </source>
</evidence>
<dbReference type="SUPFAM" id="SSF141571">
    <property type="entry name" value="Pentapeptide repeat-like"/>
    <property type="match status" value="2"/>
</dbReference>
<dbReference type="PROSITE" id="PS51257">
    <property type="entry name" value="PROKAR_LIPOPROTEIN"/>
    <property type="match status" value="1"/>
</dbReference>
<dbReference type="EMBL" id="JACCEV010000001">
    <property type="protein sequence ID" value="NYT85133.1"/>
    <property type="molecule type" value="Genomic_DNA"/>
</dbReference>
<accession>A0A853H3J6</accession>
<organism evidence="3 4">
    <name type="scientific">Pollutimonas harenae</name>
    <dbReference type="NCBI Taxonomy" id="657015"/>
    <lineage>
        <taxon>Bacteria</taxon>
        <taxon>Pseudomonadati</taxon>
        <taxon>Pseudomonadota</taxon>
        <taxon>Betaproteobacteria</taxon>
        <taxon>Burkholderiales</taxon>
        <taxon>Alcaligenaceae</taxon>
        <taxon>Pollutimonas</taxon>
    </lineage>
</organism>
<dbReference type="InterPro" id="IPR001646">
    <property type="entry name" value="5peptide_repeat"/>
</dbReference>
<feature type="coiled-coil region" evidence="1">
    <location>
        <begin position="353"/>
        <end position="380"/>
    </location>
</feature>
<dbReference type="Pfam" id="PF09937">
    <property type="entry name" value="DUF2169"/>
    <property type="match status" value="1"/>
</dbReference>
<evidence type="ECO:0000313" key="4">
    <source>
        <dbReference type="Proteomes" id="UP000554144"/>
    </source>
</evidence>
<protein>
    <submittedName>
        <fullName evidence="3">DUF2169 domain-containing protein</fullName>
    </submittedName>
</protein>
<dbReference type="PANTHER" id="PTHR14136">
    <property type="entry name" value="BTB_POZ DOMAIN-CONTAINING PROTEIN KCTD9"/>
    <property type="match status" value="1"/>
</dbReference>
<dbReference type="Pfam" id="PF00805">
    <property type="entry name" value="Pentapeptide"/>
    <property type="match status" value="3"/>
</dbReference>
<dbReference type="RefSeq" id="WP_130037323.1">
    <property type="nucleotide sequence ID" value="NZ_JACCEV010000001.1"/>
</dbReference>
<dbReference type="InterPro" id="IPR018683">
    <property type="entry name" value="DUF2169"/>
</dbReference>
<dbReference type="AlphaFoldDB" id="A0A853H3J6"/>
<feature type="domain" description="DUF2169" evidence="2">
    <location>
        <begin position="25"/>
        <end position="294"/>
    </location>
</feature>
<evidence type="ECO:0000256" key="1">
    <source>
        <dbReference type="SAM" id="Coils"/>
    </source>
</evidence>
<gene>
    <name evidence="3" type="ORF">H0A62_05915</name>
</gene>
<evidence type="ECO:0000313" key="3">
    <source>
        <dbReference type="EMBL" id="NYT85133.1"/>
    </source>
</evidence>
<dbReference type="Proteomes" id="UP000554144">
    <property type="component" value="Unassembled WGS sequence"/>
</dbReference>
<dbReference type="OrthoDB" id="237820at2"/>
<name>A0A853H3J6_9BURK</name>
<dbReference type="Gene3D" id="2.160.20.80">
    <property type="entry name" value="E3 ubiquitin-protein ligase SopA"/>
    <property type="match status" value="3"/>
</dbReference>
<proteinExistence type="predicted"/>
<sequence>MHIHKPEDAMLMLGYASLAGKPMLTITVGFACDSQHERLKEQDAWKWLVSQFPDELFDLGEKKNRGGFGVAGSACAPAGKAVTGLTVRAGVGKQKSHLLVQGERYWIKGVTGWSTSAPKPFERMPIGLARAYGGPDWPYNPYGRGYFPDPNAGENQPLPNIEWPAAPVLTPSDQPRTATLGAHPVASEHRLQWLGTLDNRWMEERLPWLPDDTDVRWFDRFDAAQCQDGYWRGDESWHVENMHPQGVVRGKLPGLRPRLLMRTAGNPDRHMELGMDLDTVWLFPNDERIVVLYRAQVEVSREDAKDVLGLAVFIENLSSNPLSFEHWSQKWRHELEQAAVVPSVVPAADPESLELVQGMRKQYEEKAQALSDAIDNKYDQAMQEGEEEAASALRDIGLDLEEMKSKYSNVPDEGDLPFKPPDNAAGFAAALEAYIDEAFATGESEARKHLEDIGLDLDDMKLKAQNMPDDGMDMMKVMSFLPDSHPGKQAAIDDYLAFEKEMDALPDEIKASHEQAKAESDAQLRETLALMYGDMADAPEGPRERLTREQVCARLAGKESLGWTELEGLDLNGLDFSGADMTRAVLRTCSLKNAVLSGARLFEAQMEKCDLDEAVLAGANCESAQIKACTFRNARMEHMDLKHARIAECTLDYANLEASNWSDAQADECDFPGVILKKASGKRCQFRNCRMVGMDASAVSLESAVFLQCAMEGTLFSTADMTGTTLQACQASRVQFDGANMPGLRTLLDTQLSDANMQGANLADASLQDSSLLRANLREACLDRAFIKACDLTGTDAWRMKARSADFTDSRVAQASWRGVNLMHASARKATLVDTDLTGSNLHAFQTRTAMVQGLKLEQSLMTRCRLLQEYDRG</sequence>
<dbReference type="Pfam" id="PF13599">
    <property type="entry name" value="Pentapeptide_4"/>
    <property type="match status" value="1"/>
</dbReference>
<keyword evidence="4" id="KW-1185">Reference proteome</keyword>
<dbReference type="InterPro" id="IPR051082">
    <property type="entry name" value="Pentapeptide-BTB/POZ_domain"/>
</dbReference>
<reference evidence="3 4" key="1">
    <citation type="submission" date="2020-07" db="EMBL/GenBank/DDBJ databases">
        <title>Taxonomic revisions and descriptions of new bacterial species based on genomic comparisons in the high-G+C-content subgroup of the family Alcaligenaceae.</title>
        <authorList>
            <person name="Szabo A."/>
            <person name="Felfoldi T."/>
        </authorList>
    </citation>
    <scope>NUCLEOTIDE SEQUENCE [LARGE SCALE GENOMIC DNA]</scope>
    <source>
        <strain evidence="3 4">DSM 25667</strain>
    </source>
</reference>